<dbReference type="AlphaFoldDB" id="A0AAQ3L8Y5"/>
<organism evidence="2 3">
    <name type="scientific">Rubellicoccus peritrichatus</name>
    <dbReference type="NCBI Taxonomy" id="3080537"/>
    <lineage>
        <taxon>Bacteria</taxon>
        <taxon>Pseudomonadati</taxon>
        <taxon>Verrucomicrobiota</taxon>
        <taxon>Opitutia</taxon>
        <taxon>Puniceicoccales</taxon>
        <taxon>Cerasicoccaceae</taxon>
        <taxon>Rubellicoccus</taxon>
    </lineage>
</organism>
<name>A0AAQ3L8Y5_9BACT</name>
<gene>
    <name evidence="2" type="ORF">RZN69_20570</name>
</gene>
<proteinExistence type="predicted"/>
<dbReference type="RefSeq" id="WP_317833347.1">
    <property type="nucleotide sequence ID" value="NZ_CP136920.1"/>
</dbReference>
<dbReference type="InterPro" id="IPR007404">
    <property type="entry name" value="YdjM-like"/>
</dbReference>
<keyword evidence="1" id="KW-0472">Membrane</keyword>
<evidence type="ECO:0000313" key="2">
    <source>
        <dbReference type="EMBL" id="WOO41021.1"/>
    </source>
</evidence>
<dbReference type="EMBL" id="CP136920">
    <property type="protein sequence ID" value="WOO41021.1"/>
    <property type="molecule type" value="Genomic_DNA"/>
</dbReference>
<dbReference type="Proteomes" id="UP001304300">
    <property type="component" value="Chromosome"/>
</dbReference>
<feature type="transmembrane region" description="Helical" evidence="1">
    <location>
        <begin position="123"/>
        <end position="146"/>
    </location>
</feature>
<evidence type="ECO:0000256" key="1">
    <source>
        <dbReference type="SAM" id="Phobius"/>
    </source>
</evidence>
<dbReference type="GO" id="GO:0016787">
    <property type="term" value="F:hydrolase activity"/>
    <property type="evidence" value="ECO:0007669"/>
    <property type="project" value="UniProtKB-KW"/>
</dbReference>
<dbReference type="PANTHER" id="PTHR40031:SF1">
    <property type="entry name" value="MEMBRANE-BOUND METAL-DEPENDENT HYDROLASE"/>
    <property type="match status" value="1"/>
</dbReference>
<evidence type="ECO:0000313" key="3">
    <source>
        <dbReference type="Proteomes" id="UP001304300"/>
    </source>
</evidence>
<dbReference type="KEGG" id="puo:RZN69_20570"/>
<feature type="transmembrane region" description="Helical" evidence="1">
    <location>
        <begin position="59"/>
        <end position="78"/>
    </location>
</feature>
<feature type="transmembrane region" description="Helical" evidence="1">
    <location>
        <begin position="153"/>
        <end position="171"/>
    </location>
</feature>
<dbReference type="InterPro" id="IPR053170">
    <property type="entry name" value="Transcription_regulator"/>
</dbReference>
<dbReference type="PANTHER" id="PTHR40031">
    <property type="entry name" value="HYPOTHETICAL MEMBRANE SPANNING PROTEIN"/>
    <property type="match status" value="1"/>
</dbReference>
<feature type="transmembrane region" description="Helical" evidence="1">
    <location>
        <begin position="90"/>
        <end position="111"/>
    </location>
</feature>
<reference evidence="2 3" key="1">
    <citation type="submission" date="2023-10" db="EMBL/GenBank/DDBJ databases">
        <title>Rubellicoccus peritrichatus gen. nov., sp. nov., isolated from an algae of coral reef tank.</title>
        <authorList>
            <person name="Luo J."/>
        </authorList>
    </citation>
    <scope>NUCLEOTIDE SEQUENCE [LARGE SCALE GENOMIC DNA]</scope>
    <source>
        <strain evidence="2 3">CR14</strain>
    </source>
</reference>
<keyword evidence="2" id="KW-0378">Hydrolase</keyword>
<keyword evidence="1" id="KW-1133">Transmembrane helix</keyword>
<keyword evidence="1" id="KW-0812">Transmembrane</keyword>
<protein>
    <submittedName>
        <fullName evidence="2">Metal-dependent hydrolase</fullName>
    </submittedName>
</protein>
<sequence length="332" mass="37266">MDIVTQGLIGATAAQAGARPNEVRLASLVGFCAPLLADADAFIRSANDSLLHLEYHRHFTHSLLFIPVGALLASLLFWPLLRKRLAFKRIYLYAFFGYATAGILDACTSYGTHLLWPFSNDQIAWSIISIIDPVFSLALIIAIVVGIIKNQQLAARAGMVFVAAYLSIGVIQQRRAESLTHLQAQQRGHTIERLIVKPTICNLLLWRSVYEADGMYYVNAVRVGLPGNSKVYPGDKIEAFDFNRDLPQLTDGMKVHRDIERFELFSDGYLAWHPEHPNVLGDVRYAMLPTSVRPLWGIELHLEAPDAHVQFDTYRDMSDTEREAFLAMLLNN</sequence>
<accession>A0AAQ3L8Y5</accession>
<keyword evidence="3" id="KW-1185">Reference proteome</keyword>
<dbReference type="Pfam" id="PF04307">
    <property type="entry name" value="YdjM"/>
    <property type="match status" value="1"/>
</dbReference>